<feature type="coiled-coil region" evidence="1">
    <location>
        <begin position="152"/>
        <end position="186"/>
    </location>
</feature>
<sequence length="604" mass="68172">MPFKWEEAHETELLAWLDYKLRERHTPSSKTLLACSDKLYILWRRYGSDKAPKVHIFYETGSSCLTLLDRRREEIAERVGELLKQSSGCLVPPRLEWSSVHDELGELKKQVARLHRAQHESHAQIAFLHNRLRQSDKRRLKLKDQVSALDSIERFSREKGGLRAQLEQQLKRNSSLQDKVERNERLGRFTSLASTDVVRNWGDTQLLVGWEDVQTVPQPVITDDIRALLQRSLGREIDLRELSLQALVRMLTMAAVCAWVFESDILSERFPGSLVLDAYREQIQTRDGDTALRNLDYAAHESLLASPLFLENFIPRHAQEISSRLSRVLSSLFETEVVANREDHTAFAAWGDEEAVCSTFRFEAVMYPPGTPFDGHSMMGQDMEGGEVEGVAGEKIVCCLLPAIYAIPNREGMVNYVTFERREGEEREETLPPWQQTADVAENHLLSFSPQYPVLFNWKMNDSSPVSSLSTLSSMEMSSGLLTSSPPSPLAPRVLPAAGLAPLPALPPPLRDNWIRVYRELHPEEGLELREDARVGGQDTDRHSSARTDAIDKFRGWLGNKASKGKGRANEPTTSVSKTDPSSGTNNKDMTGGEDKSNKNDSVR</sequence>
<feature type="region of interest" description="Disordered" evidence="2">
    <location>
        <begin position="529"/>
        <end position="604"/>
    </location>
</feature>
<feature type="compositionally biased region" description="Basic and acidic residues" evidence="2">
    <location>
        <begin position="529"/>
        <end position="555"/>
    </location>
</feature>
<dbReference type="GeneID" id="34614190"/>
<keyword evidence="4" id="KW-1185">Reference proteome</keyword>
<dbReference type="OrthoDB" id="303107at2759"/>
<dbReference type="EMBL" id="KV878345">
    <property type="protein sequence ID" value="OJJ45228.1"/>
    <property type="molecule type" value="Genomic_DNA"/>
</dbReference>
<protein>
    <submittedName>
        <fullName evidence="3">Uncharacterized protein</fullName>
    </submittedName>
</protein>
<feature type="compositionally biased region" description="Polar residues" evidence="2">
    <location>
        <begin position="571"/>
        <end position="589"/>
    </location>
</feature>
<organism evidence="3 4">
    <name type="scientific">Penicilliopsis zonata CBS 506.65</name>
    <dbReference type="NCBI Taxonomy" id="1073090"/>
    <lineage>
        <taxon>Eukaryota</taxon>
        <taxon>Fungi</taxon>
        <taxon>Dikarya</taxon>
        <taxon>Ascomycota</taxon>
        <taxon>Pezizomycotina</taxon>
        <taxon>Eurotiomycetes</taxon>
        <taxon>Eurotiomycetidae</taxon>
        <taxon>Eurotiales</taxon>
        <taxon>Aspergillaceae</taxon>
        <taxon>Penicilliopsis</taxon>
    </lineage>
</organism>
<evidence type="ECO:0000256" key="1">
    <source>
        <dbReference type="SAM" id="Coils"/>
    </source>
</evidence>
<keyword evidence="1" id="KW-0175">Coiled coil</keyword>
<feature type="compositionally biased region" description="Basic and acidic residues" evidence="2">
    <location>
        <begin position="591"/>
        <end position="604"/>
    </location>
</feature>
<proteinExistence type="predicted"/>
<gene>
    <name evidence="3" type="ORF">ASPZODRAFT_2109457</name>
</gene>
<reference evidence="4" key="1">
    <citation type="journal article" date="2017" name="Genome Biol.">
        <title>Comparative genomics reveals high biological diversity and specific adaptations in the industrially and medically important fungal genus Aspergillus.</title>
        <authorList>
            <person name="de Vries R.P."/>
            <person name="Riley R."/>
            <person name="Wiebenga A."/>
            <person name="Aguilar-Osorio G."/>
            <person name="Amillis S."/>
            <person name="Uchima C.A."/>
            <person name="Anderluh G."/>
            <person name="Asadollahi M."/>
            <person name="Askin M."/>
            <person name="Barry K."/>
            <person name="Battaglia E."/>
            <person name="Bayram O."/>
            <person name="Benocci T."/>
            <person name="Braus-Stromeyer S.A."/>
            <person name="Caldana C."/>
            <person name="Canovas D."/>
            <person name="Cerqueira G.C."/>
            <person name="Chen F."/>
            <person name="Chen W."/>
            <person name="Choi C."/>
            <person name="Clum A."/>
            <person name="Dos Santos R.A."/>
            <person name="Damasio A.R."/>
            <person name="Diallinas G."/>
            <person name="Emri T."/>
            <person name="Fekete E."/>
            <person name="Flipphi M."/>
            <person name="Freyberg S."/>
            <person name="Gallo A."/>
            <person name="Gournas C."/>
            <person name="Habgood R."/>
            <person name="Hainaut M."/>
            <person name="Harispe M.L."/>
            <person name="Henrissat B."/>
            <person name="Hilden K.S."/>
            <person name="Hope R."/>
            <person name="Hossain A."/>
            <person name="Karabika E."/>
            <person name="Karaffa L."/>
            <person name="Karanyi Z."/>
            <person name="Krasevec N."/>
            <person name="Kuo A."/>
            <person name="Kusch H."/>
            <person name="LaButti K."/>
            <person name="Lagendijk E.L."/>
            <person name="Lapidus A."/>
            <person name="Levasseur A."/>
            <person name="Lindquist E."/>
            <person name="Lipzen A."/>
            <person name="Logrieco A.F."/>
            <person name="MacCabe A."/>
            <person name="Maekelae M.R."/>
            <person name="Malavazi I."/>
            <person name="Melin P."/>
            <person name="Meyer V."/>
            <person name="Mielnichuk N."/>
            <person name="Miskei M."/>
            <person name="Molnar A.P."/>
            <person name="Mule G."/>
            <person name="Ngan C.Y."/>
            <person name="Orejas M."/>
            <person name="Orosz E."/>
            <person name="Ouedraogo J.P."/>
            <person name="Overkamp K.M."/>
            <person name="Park H.-S."/>
            <person name="Perrone G."/>
            <person name="Piumi F."/>
            <person name="Punt P.J."/>
            <person name="Ram A.F."/>
            <person name="Ramon A."/>
            <person name="Rauscher S."/>
            <person name="Record E."/>
            <person name="Riano-Pachon D.M."/>
            <person name="Robert V."/>
            <person name="Roehrig J."/>
            <person name="Ruller R."/>
            <person name="Salamov A."/>
            <person name="Salih N.S."/>
            <person name="Samson R.A."/>
            <person name="Sandor E."/>
            <person name="Sanguinetti M."/>
            <person name="Schuetze T."/>
            <person name="Sepcic K."/>
            <person name="Shelest E."/>
            <person name="Sherlock G."/>
            <person name="Sophianopoulou V."/>
            <person name="Squina F.M."/>
            <person name="Sun H."/>
            <person name="Susca A."/>
            <person name="Todd R.B."/>
            <person name="Tsang A."/>
            <person name="Unkles S.E."/>
            <person name="van de Wiele N."/>
            <person name="van Rossen-Uffink D."/>
            <person name="Oliveira J.V."/>
            <person name="Vesth T.C."/>
            <person name="Visser J."/>
            <person name="Yu J.-H."/>
            <person name="Zhou M."/>
            <person name="Andersen M.R."/>
            <person name="Archer D.B."/>
            <person name="Baker S.E."/>
            <person name="Benoit I."/>
            <person name="Brakhage A.A."/>
            <person name="Braus G.H."/>
            <person name="Fischer R."/>
            <person name="Frisvad J.C."/>
            <person name="Goldman G.H."/>
            <person name="Houbraken J."/>
            <person name="Oakley B."/>
            <person name="Pocsi I."/>
            <person name="Scazzocchio C."/>
            <person name="Seiboth B."/>
            <person name="vanKuyk P.A."/>
            <person name="Wortman J."/>
            <person name="Dyer P.S."/>
            <person name="Grigoriev I.V."/>
        </authorList>
    </citation>
    <scope>NUCLEOTIDE SEQUENCE [LARGE SCALE GENOMIC DNA]</scope>
    <source>
        <strain evidence="4">CBS 506.65</strain>
    </source>
</reference>
<evidence type="ECO:0000256" key="2">
    <source>
        <dbReference type="SAM" id="MobiDB-lite"/>
    </source>
</evidence>
<evidence type="ECO:0000313" key="4">
    <source>
        <dbReference type="Proteomes" id="UP000184188"/>
    </source>
</evidence>
<name>A0A1L9SDL1_9EURO</name>
<dbReference type="AlphaFoldDB" id="A0A1L9SDL1"/>
<dbReference type="Proteomes" id="UP000184188">
    <property type="component" value="Unassembled WGS sequence"/>
</dbReference>
<dbReference type="RefSeq" id="XP_022579738.1">
    <property type="nucleotide sequence ID" value="XM_022727726.1"/>
</dbReference>
<dbReference type="VEuPathDB" id="FungiDB:ASPZODRAFT_2109457"/>
<evidence type="ECO:0000313" key="3">
    <source>
        <dbReference type="EMBL" id="OJJ45228.1"/>
    </source>
</evidence>
<accession>A0A1L9SDL1</accession>